<name>A0AAF0IHF2_9EURO</name>
<evidence type="ECO:0000313" key="2">
    <source>
        <dbReference type="EMBL" id="WEW57925.1"/>
    </source>
</evidence>
<dbReference type="AlphaFoldDB" id="A0AAF0IHF2"/>
<dbReference type="EMBL" id="CP120628">
    <property type="protein sequence ID" value="WEW57925.1"/>
    <property type="molecule type" value="Genomic_DNA"/>
</dbReference>
<feature type="compositionally biased region" description="Basic residues" evidence="1">
    <location>
        <begin position="356"/>
        <end position="365"/>
    </location>
</feature>
<dbReference type="Proteomes" id="UP001219355">
    <property type="component" value="Chromosome 2"/>
</dbReference>
<feature type="compositionally biased region" description="Acidic residues" evidence="1">
    <location>
        <begin position="159"/>
        <end position="179"/>
    </location>
</feature>
<feature type="compositionally biased region" description="Polar residues" evidence="1">
    <location>
        <begin position="416"/>
        <end position="426"/>
    </location>
</feature>
<feature type="compositionally biased region" description="Acidic residues" evidence="1">
    <location>
        <begin position="202"/>
        <end position="213"/>
    </location>
</feature>
<accession>A0AAF0IHF2</accession>
<evidence type="ECO:0000256" key="1">
    <source>
        <dbReference type="SAM" id="MobiDB-lite"/>
    </source>
</evidence>
<feature type="compositionally biased region" description="Basic and acidic residues" evidence="1">
    <location>
        <begin position="27"/>
        <end position="36"/>
    </location>
</feature>
<feature type="region of interest" description="Disordered" evidence="1">
    <location>
        <begin position="156"/>
        <end position="465"/>
    </location>
</feature>
<protein>
    <submittedName>
        <fullName evidence="2">Uncharacterized protein</fullName>
    </submittedName>
</protein>
<evidence type="ECO:0000313" key="3">
    <source>
        <dbReference type="Proteomes" id="UP001219355"/>
    </source>
</evidence>
<sequence length="525" mass="57645">MPRPPRKRGPAPRQNASAVKRLAQGSDNEHAVDVSKNKQIGKGKNKEDDTYMTGAITQASPARASRPVLERQSSAKTRRRDETPVTKQKNAGYESATSVMGGRGHGARGRFSVGPKRGDTSSLIQKIGMGTPAFESSRLSAFRPRPRQPSILQLMADDGSSDLGDDEDFLGGFEPEDESTPMNLGRRKTLTRDQLVAGDISADIDDDADEEQMPESPTRRDPGLNTVSLSPGNPRKRKLIAVVIPSTQSPGRHESQIPKELPLEDDVDVVEETEHTASEDDDDLLPPMRLPEPEQSLEAWSQTRAPPMSSSPLPSPRKSPVLHKSSAKGPKKKVKEKREPRLLVSTATLQASVMPQRRRRKRRLNGKGEFDVFDENDDSSDRSPSPEIGPDEDELSYLPARVGRKASGKKLKENKAASNRLLTQGQRPVHKQKLNATSKDGSDTRLSRPSTGKARVTYSRRREADGESDIIEVSAVDEGNAAAKVTDGGCVVSEELLQQAKKFAEVDQWTIDFEDVEAEKSSPYR</sequence>
<feature type="region of interest" description="Disordered" evidence="1">
    <location>
        <begin position="1"/>
        <end position="123"/>
    </location>
</feature>
<gene>
    <name evidence="2" type="ORF">PRK78_003392</name>
</gene>
<reference evidence="2" key="1">
    <citation type="submission" date="2023-03" db="EMBL/GenBank/DDBJ databases">
        <title>Emydomyces testavorans Genome Sequence.</title>
        <authorList>
            <person name="Hoyer L."/>
        </authorList>
    </citation>
    <scope>NUCLEOTIDE SEQUENCE</scope>
    <source>
        <strain evidence="2">16-2883</strain>
    </source>
</reference>
<keyword evidence="3" id="KW-1185">Reference proteome</keyword>
<feature type="compositionally biased region" description="Basic residues" evidence="1">
    <location>
        <begin position="1"/>
        <end position="10"/>
    </location>
</feature>
<organism evidence="2 3">
    <name type="scientific">Emydomyces testavorans</name>
    <dbReference type="NCBI Taxonomy" id="2070801"/>
    <lineage>
        <taxon>Eukaryota</taxon>
        <taxon>Fungi</taxon>
        <taxon>Dikarya</taxon>
        <taxon>Ascomycota</taxon>
        <taxon>Pezizomycotina</taxon>
        <taxon>Eurotiomycetes</taxon>
        <taxon>Eurotiomycetidae</taxon>
        <taxon>Onygenales</taxon>
        <taxon>Nannizziopsiaceae</taxon>
        <taxon>Emydomyces</taxon>
    </lineage>
</organism>
<proteinExistence type="predicted"/>
<feature type="compositionally biased region" description="Basic residues" evidence="1">
    <location>
        <begin position="325"/>
        <end position="335"/>
    </location>
</feature>
<feature type="compositionally biased region" description="Low complexity" evidence="1">
    <location>
        <begin position="306"/>
        <end position="319"/>
    </location>
</feature>